<evidence type="ECO:0000256" key="1">
    <source>
        <dbReference type="SAM" id="SignalP"/>
    </source>
</evidence>
<feature type="chain" id="PRO_5028166956" evidence="1">
    <location>
        <begin position="26"/>
        <end position="134"/>
    </location>
</feature>
<comment type="caution">
    <text evidence="2">The sequence shown here is derived from an EMBL/GenBank/DDBJ whole genome shotgun (WGS) entry which is preliminary data.</text>
</comment>
<dbReference type="EMBL" id="DSKI01000080">
    <property type="protein sequence ID" value="HEB42364.1"/>
    <property type="molecule type" value="Genomic_DNA"/>
</dbReference>
<sequence length="134" mass="15268">MHFTNLIPPLALASLATSFAMPVAANDLLPIDHGRYIQSQHECSDPKGSMLFIYDGKGVKSAKTSCTLSNVTQSGNVYQFDESCSYYHRSWSILPTTVTDYKSRLEMLNNREFVLKRENENLEMTDQYRWCSAE</sequence>
<accession>A0A7C1T8C7</accession>
<reference evidence="2" key="1">
    <citation type="journal article" date="2020" name="mSystems">
        <title>Genome- and Community-Level Interaction Insights into Carbon Utilization and Element Cycling Functions of Hydrothermarchaeota in Hydrothermal Sediment.</title>
        <authorList>
            <person name="Zhou Z."/>
            <person name="Liu Y."/>
            <person name="Xu W."/>
            <person name="Pan J."/>
            <person name="Luo Z.H."/>
            <person name="Li M."/>
        </authorList>
    </citation>
    <scope>NUCLEOTIDE SEQUENCE [LARGE SCALE GENOMIC DNA]</scope>
    <source>
        <strain evidence="2">SpSt-243</strain>
    </source>
</reference>
<name>A0A7C1T8C7_9HYPH</name>
<proteinExistence type="predicted"/>
<gene>
    <name evidence="2" type="ORF">ENP70_01360</name>
</gene>
<protein>
    <submittedName>
        <fullName evidence="2">Uncharacterized protein</fullName>
    </submittedName>
</protein>
<organism evidence="2">
    <name type="scientific">Agrobacterium albertimagni</name>
    <dbReference type="NCBI Taxonomy" id="147266"/>
    <lineage>
        <taxon>Bacteria</taxon>
        <taxon>Pseudomonadati</taxon>
        <taxon>Pseudomonadota</taxon>
        <taxon>Alphaproteobacteria</taxon>
        <taxon>Hyphomicrobiales</taxon>
        <taxon>Rhizobiaceae</taxon>
        <taxon>Rhizobium/Agrobacterium group</taxon>
        <taxon>Agrobacterium</taxon>
    </lineage>
</organism>
<feature type="signal peptide" evidence="1">
    <location>
        <begin position="1"/>
        <end position="25"/>
    </location>
</feature>
<dbReference type="AlphaFoldDB" id="A0A7C1T8C7"/>
<keyword evidence="1" id="KW-0732">Signal</keyword>
<evidence type="ECO:0000313" key="2">
    <source>
        <dbReference type="EMBL" id="HEB42364.1"/>
    </source>
</evidence>